<sequence>MLDSDRNWLTTKEASQISGYTPAHIIRLAQKGNILAHKKGHVWYTDYTSLKQFLVEAESNALLRRSKLRLKRLEELGSTRHHDMSLNTVAFNLKAFLATGTLFMLGGLCGFILLQALEVKLKPTDLMAGVGYITDELNEAVQLGDMAKWLLTMGK</sequence>
<reference evidence="2 3" key="1">
    <citation type="journal article" date="2016" name="Nat. Commun.">
        <title>Thousands of microbial genomes shed light on interconnected biogeochemical processes in an aquifer system.</title>
        <authorList>
            <person name="Anantharaman K."/>
            <person name="Brown C.T."/>
            <person name="Hug L.A."/>
            <person name="Sharon I."/>
            <person name="Castelle C.J."/>
            <person name="Probst A.J."/>
            <person name="Thomas B.C."/>
            <person name="Singh A."/>
            <person name="Wilkins M.J."/>
            <person name="Karaoz U."/>
            <person name="Brodie E.L."/>
            <person name="Williams K.H."/>
            <person name="Hubbard S.S."/>
            <person name="Banfield J.F."/>
        </authorList>
    </citation>
    <scope>NUCLEOTIDE SEQUENCE [LARGE SCALE GENOMIC DNA]</scope>
</reference>
<dbReference type="STRING" id="1798531.A2392_00015"/>
<protein>
    <recommendedName>
        <fullName evidence="4">Helix-turn-helix domain-containing protein</fullName>
    </recommendedName>
</protein>
<evidence type="ECO:0000313" key="3">
    <source>
        <dbReference type="Proteomes" id="UP000177395"/>
    </source>
</evidence>
<evidence type="ECO:0000313" key="2">
    <source>
        <dbReference type="EMBL" id="OGG85449.1"/>
    </source>
</evidence>
<dbReference type="EMBL" id="MFMS01000008">
    <property type="protein sequence ID" value="OGG85449.1"/>
    <property type="molecule type" value="Genomic_DNA"/>
</dbReference>
<keyword evidence="1" id="KW-1133">Transmembrane helix</keyword>
<evidence type="ECO:0000256" key="1">
    <source>
        <dbReference type="SAM" id="Phobius"/>
    </source>
</evidence>
<evidence type="ECO:0008006" key="4">
    <source>
        <dbReference type="Google" id="ProtNLM"/>
    </source>
</evidence>
<name>A0A1F6FHX1_9BACT</name>
<proteinExistence type="predicted"/>
<keyword evidence="1" id="KW-0472">Membrane</keyword>
<dbReference type="Proteomes" id="UP000177395">
    <property type="component" value="Unassembled WGS sequence"/>
</dbReference>
<gene>
    <name evidence="2" type="ORF">A2392_00015</name>
</gene>
<accession>A0A1F6FHX1</accession>
<dbReference type="AlphaFoldDB" id="A0A1F6FHX1"/>
<feature type="transmembrane region" description="Helical" evidence="1">
    <location>
        <begin position="95"/>
        <end position="117"/>
    </location>
</feature>
<keyword evidence="1" id="KW-0812">Transmembrane</keyword>
<comment type="caution">
    <text evidence="2">The sequence shown here is derived from an EMBL/GenBank/DDBJ whole genome shotgun (WGS) entry which is preliminary data.</text>
</comment>
<organism evidence="2 3">
    <name type="scientific">Candidatus Kaiserbacteria bacterium RIFOXYB1_FULL_46_14</name>
    <dbReference type="NCBI Taxonomy" id="1798531"/>
    <lineage>
        <taxon>Bacteria</taxon>
        <taxon>Candidatus Kaiseribacteriota</taxon>
    </lineage>
</organism>